<dbReference type="AlphaFoldDB" id="T0H7J9"/>
<protein>
    <recommendedName>
        <fullName evidence="1">Luciferase-like domain-containing protein</fullName>
    </recommendedName>
</protein>
<dbReference type="SUPFAM" id="SSF51679">
    <property type="entry name" value="Bacterial luciferase-like"/>
    <property type="match status" value="1"/>
</dbReference>
<gene>
    <name evidence="2" type="ORF">L288_08675</name>
</gene>
<dbReference type="GO" id="GO:0016705">
    <property type="term" value="F:oxidoreductase activity, acting on paired donors, with incorporation or reduction of molecular oxygen"/>
    <property type="evidence" value="ECO:0007669"/>
    <property type="project" value="InterPro"/>
</dbReference>
<accession>T0H7J9</accession>
<dbReference type="PANTHER" id="PTHR43244:SF2">
    <property type="entry name" value="CONSERVED HYPOTHETICAL ALANINE AND PROLINE-RICH PROTEIN"/>
    <property type="match status" value="1"/>
</dbReference>
<dbReference type="RefSeq" id="WP_021238008.1">
    <property type="nucleotide sequence ID" value="NZ_ATHO01000071.1"/>
</dbReference>
<evidence type="ECO:0000259" key="1">
    <source>
        <dbReference type="Pfam" id="PF00296"/>
    </source>
</evidence>
<name>T0H7J9_9SPHN</name>
<dbReference type="NCBIfam" id="TIGR03620">
    <property type="entry name" value="F420_MSMEG_4141"/>
    <property type="match status" value="1"/>
</dbReference>
<reference evidence="2 3" key="1">
    <citation type="journal article" date="2013" name="Genome Announc.">
        <title>Draft Genome Sequence of Sphingobium quisquiliarum Strain P25T, a Novel Hexachlorocyclohexane (HCH)-Degrading Bacterium Isolated from an HCH Dumpsite.</title>
        <authorList>
            <person name="Kumar Singh A."/>
            <person name="Sangwan N."/>
            <person name="Sharma A."/>
            <person name="Gupta V."/>
            <person name="Khurana J.P."/>
            <person name="Lal R."/>
        </authorList>
    </citation>
    <scope>NUCLEOTIDE SEQUENCE [LARGE SCALE GENOMIC DNA]</scope>
    <source>
        <strain evidence="2 3">P25</strain>
    </source>
</reference>
<dbReference type="InterPro" id="IPR011251">
    <property type="entry name" value="Luciferase-like_dom"/>
</dbReference>
<comment type="caution">
    <text evidence="2">The sequence shown here is derived from an EMBL/GenBank/DDBJ whole genome shotgun (WGS) entry which is preliminary data.</text>
</comment>
<dbReference type="InterPro" id="IPR050564">
    <property type="entry name" value="F420-G6PD/mer"/>
</dbReference>
<evidence type="ECO:0000313" key="2">
    <source>
        <dbReference type="EMBL" id="EQB08088.1"/>
    </source>
</evidence>
<dbReference type="Pfam" id="PF00296">
    <property type="entry name" value="Bac_luciferase"/>
    <property type="match status" value="1"/>
</dbReference>
<organism evidence="2 3">
    <name type="scientific">Sphingobium quisquiliarum P25</name>
    <dbReference type="NCBI Taxonomy" id="1329909"/>
    <lineage>
        <taxon>Bacteria</taxon>
        <taxon>Pseudomonadati</taxon>
        <taxon>Pseudomonadota</taxon>
        <taxon>Alphaproteobacteria</taxon>
        <taxon>Sphingomonadales</taxon>
        <taxon>Sphingomonadaceae</taxon>
        <taxon>Sphingobium</taxon>
    </lineage>
</organism>
<dbReference type="EMBL" id="ATHO01000071">
    <property type="protein sequence ID" value="EQB08088.1"/>
    <property type="molecule type" value="Genomic_DNA"/>
</dbReference>
<evidence type="ECO:0000313" key="3">
    <source>
        <dbReference type="Proteomes" id="UP000015525"/>
    </source>
</evidence>
<dbReference type="InterPro" id="IPR036661">
    <property type="entry name" value="Luciferase-like_sf"/>
</dbReference>
<dbReference type="Proteomes" id="UP000015525">
    <property type="component" value="Unassembled WGS sequence"/>
</dbReference>
<dbReference type="PANTHER" id="PTHR43244">
    <property type="match status" value="1"/>
</dbReference>
<dbReference type="Gene3D" id="3.20.20.30">
    <property type="entry name" value="Luciferase-like domain"/>
    <property type="match status" value="1"/>
</dbReference>
<dbReference type="InterPro" id="IPR019922">
    <property type="entry name" value="Lucif-like_OxRdatse_MSMEG_4141"/>
</dbReference>
<dbReference type="PATRIC" id="fig|1329909.3.peg.1676"/>
<sequence>MLSSGKAPGLSPSPGIWFHTDHLPARDAAALARSVERHGFSAFWFGEGLGRDPLAHAAYLLSQTERLVIGTGIASIYSRDPQAMMGGANTLAEQSGGRFILGLGVSTPPLVEARGHSFAPPVPAMRSYLRAMQACHYGSCPPPQPVPVVIAALGPQMIKLAGQEALGAYPCNVTPEFTAQARSAMGPDALLGIQQKVVLETSPSRAREIGRAGLALYLAVPHQRKHWERMGFDESDFLNGGSHRLVDGLVAWGNTEAIRASIRAHLDAGANHVCLEPLLPQGEAMPGEELLEALAYSAGV</sequence>
<feature type="domain" description="Luciferase-like" evidence="1">
    <location>
        <begin position="22"/>
        <end position="271"/>
    </location>
</feature>
<proteinExistence type="predicted"/>
<keyword evidence="3" id="KW-1185">Reference proteome</keyword>